<reference evidence="2" key="1">
    <citation type="submission" date="2022-10" db="EMBL/GenBank/DDBJ databases">
        <title>Hoeflea sp. G2-23, isolated from marine algae.</title>
        <authorList>
            <person name="Kristyanto S."/>
            <person name="Kim J.M."/>
            <person name="Jeon C.O."/>
        </authorList>
    </citation>
    <scope>NUCLEOTIDE SEQUENCE</scope>
    <source>
        <strain evidence="2">G2-23</strain>
    </source>
</reference>
<dbReference type="Proteomes" id="UP001073227">
    <property type="component" value="Unassembled WGS sequence"/>
</dbReference>
<evidence type="ECO:0000313" key="3">
    <source>
        <dbReference type="Proteomes" id="UP001073227"/>
    </source>
</evidence>
<gene>
    <name evidence="2" type="ORF">OEG84_10075</name>
</gene>
<dbReference type="InterPro" id="IPR000182">
    <property type="entry name" value="GNAT_dom"/>
</dbReference>
<keyword evidence="3" id="KW-1185">Reference proteome</keyword>
<sequence>MPCHDLVFLAEDPSYDAAIDLINQEAFGPGRFVRAAERVREQGPHDRGISFVAADKGEIIASVRMTPVFAGHVAGHLLGPLAVRPSHKNLGIGRELVRIALAAAQNSASQVTLLIGDPPYYGPLGFAPTIPGALEMPGPFDPRRLLAACFGDVEAAVLKGEIRHRDRG</sequence>
<comment type="caution">
    <text evidence="2">The sequence shown here is derived from an EMBL/GenBank/DDBJ whole genome shotgun (WGS) entry which is preliminary data.</text>
</comment>
<dbReference type="CDD" id="cd04301">
    <property type="entry name" value="NAT_SF"/>
    <property type="match status" value="1"/>
</dbReference>
<proteinExistence type="predicted"/>
<dbReference type="Gene3D" id="3.40.630.30">
    <property type="match status" value="1"/>
</dbReference>
<dbReference type="EMBL" id="JAOVZR010000001">
    <property type="protein sequence ID" value="MCY0148047.1"/>
    <property type="molecule type" value="Genomic_DNA"/>
</dbReference>
<dbReference type="SUPFAM" id="SSF55729">
    <property type="entry name" value="Acyl-CoA N-acyltransferases (Nat)"/>
    <property type="match status" value="1"/>
</dbReference>
<organism evidence="2 3">
    <name type="scientific">Hoeflea algicola</name>
    <dbReference type="NCBI Taxonomy" id="2983763"/>
    <lineage>
        <taxon>Bacteria</taxon>
        <taxon>Pseudomonadati</taxon>
        <taxon>Pseudomonadota</taxon>
        <taxon>Alphaproteobacteria</taxon>
        <taxon>Hyphomicrobiales</taxon>
        <taxon>Rhizobiaceae</taxon>
        <taxon>Hoeflea</taxon>
    </lineage>
</organism>
<dbReference type="PROSITE" id="PS51186">
    <property type="entry name" value="GNAT"/>
    <property type="match status" value="1"/>
</dbReference>
<accession>A0ABT3Z8E1</accession>
<evidence type="ECO:0000259" key="1">
    <source>
        <dbReference type="PROSITE" id="PS51186"/>
    </source>
</evidence>
<dbReference type="RefSeq" id="WP_267653638.1">
    <property type="nucleotide sequence ID" value="NZ_JAOVZR010000001.1"/>
</dbReference>
<dbReference type="Pfam" id="PF00583">
    <property type="entry name" value="Acetyltransf_1"/>
    <property type="match status" value="1"/>
</dbReference>
<feature type="domain" description="N-acetyltransferase" evidence="1">
    <location>
        <begin position="6"/>
        <end position="147"/>
    </location>
</feature>
<protein>
    <submittedName>
        <fullName evidence="2">N-acetyltransferase</fullName>
    </submittedName>
</protein>
<dbReference type="InterPro" id="IPR016181">
    <property type="entry name" value="Acyl_CoA_acyltransferase"/>
</dbReference>
<name>A0ABT3Z8E1_9HYPH</name>
<evidence type="ECO:0000313" key="2">
    <source>
        <dbReference type="EMBL" id="MCY0148047.1"/>
    </source>
</evidence>